<evidence type="ECO:0000313" key="4">
    <source>
        <dbReference type="Proteomes" id="UP000243232"/>
    </source>
</evidence>
<keyword evidence="4" id="KW-1185">Reference proteome</keyword>
<dbReference type="InterPro" id="IPR021682">
    <property type="entry name" value="DUF2933"/>
</dbReference>
<dbReference type="STRING" id="364197.SAMN05216296_2814"/>
<evidence type="ECO:0000256" key="1">
    <source>
        <dbReference type="SAM" id="MobiDB-lite"/>
    </source>
</evidence>
<keyword evidence="2" id="KW-0472">Membrane</keyword>
<keyword evidence="2" id="KW-0812">Transmembrane</keyword>
<reference evidence="4" key="1">
    <citation type="submission" date="2016-10" db="EMBL/GenBank/DDBJ databases">
        <authorList>
            <person name="Varghese N."/>
            <person name="Submissions S."/>
        </authorList>
    </citation>
    <scope>NUCLEOTIDE SEQUENCE [LARGE SCALE GENOMIC DNA]</scope>
    <source>
        <strain evidence="4">DSM 17875</strain>
    </source>
</reference>
<dbReference type="OrthoDB" id="7028958at2"/>
<protein>
    <recommendedName>
        <fullName evidence="5">DUF2933 domain-containing protein</fullName>
    </recommendedName>
</protein>
<dbReference type="AlphaFoldDB" id="A0A1H2H7V3"/>
<name>A0A1H2H7V3_9PSED</name>
<feature type="transmembrane region" description="Helical" evidence="2">
    <location>
        <begin position="48"/>
        <end position="66"/>
    </location>
</feature>
<evidence type="ECO:0000256" key="2">
    <source>
        <dbReference type="SAM" id="Phobius"/>
    </source>
</evidence>
<dbReference type="RefSeq" id="WP_090196586.1">
    <property type="nucleotide sequence ID" value="NZ_LT629785.1"/>
</dbReference>
<evidence type="ECO:0000313" key="3">
    <source>
        <dbReference type="EMBL" id="SDU27904.1"/>
    </source>
</evidence>
<feature type="compositionally biased region" description="Basic and acidic residues" evidence="1">
    <location>
        <begin position="71"/>
        <end position="89"/>
    </location>
</feature>
<sequence>MSNLPPTVEKPTPFWRSRGGIVLGMLLVIAVFYVVNEHLAHAGQALSYLPYLILLACPLMHVFGHHHGGHDHREHKQSEDAPNKDDQRS</sequence>
<proteinExistence type="predicted"/>
<organism evidence="3 4">
    <name type="scientific">Pseudomonas pohangensis</name>
    <dbReference type="NCBI Taxonomy" id="364197"/>
    <lineage>
        <taxon>Bacteria</taxon>
        <taxon>Pseudomonadati</taxon>
        <taxon>Pseudomonadota</taxon>
        <taxon>Gammaproteobacteria</taxon>
        <taxon>Pseudomonadales</taxon>
        <taxon>Pseudomonadaceae</taxon>
        <taxon>Pseudomonas</taxon>
    </lineage>
</organism>
<dbReference type="Proteomes" id="UP000243232">
    <property type="component" value="Chromosome I"/>
</dbReference>
<dbReference type="Pfam" id="PF11666">
    <property type="entry name" value="DUF2933"/>
    <property type="match status" value="1"/>
</dbReference>
<accession>A0A1H2H7V3</accession>
<dbReference type="EMBL" id="LT629785">
    <property type="protein sequence ID" value="SDU27904.1"/>
    <property type="molecule type" value="Genomic_DNA"/>
</dbReference>
<keyword evidence="2" id="KW-1133">Transmembrane helix</keyword>
<feature type="transmembrane region" description="Helical" evidence="2">
    <location>
        <begin position="20"/>
        <end position="36"/>
    </location>
</feature>
<gene>
    <name evidence="3" type="ORF">SAMN05216296_2814</name>
</gene>
<feature type="region of interest" description="Disordered" evidence="1">
    <location>
        <begin position="67"/>
        <end position="89"/>
    </location>
</feature>
<evidence type="ECO:0008006" key="5">
    <source>
        <dbReference type="Google" id="ProtNLM"/>
    </source>
</evidence>